<dbReference type="EMBL" id="WTXG01000028">
    <property type="protein sequence ID" value="KAI0298452.1"/>
    <property type="molecule type" value="Genomic_DNA"/>
</dbReference>
<gene>
    <name evidence="3" type="ORF">B0F90DRAFT_702538</name>
</gene>
<accession>A0AAD4QJR2</accession>
<name>A0AAD4QJR2_9AGAM</name>
<feature type="transmembrane region" description="Helical" evidence="2">
    <location>
        <begin position="84"/>
        <end position="106"/>
    </location>
</feature>
<evidence type="ECO:0000313" key="4">
    <source>
        <dbReference type="Proteomes" id="UP001203297"/>
    </source>
</evidence>
<organism evidence="3 4">
    <name type="scientific">Multifurca ochricompacta</name>
    <dbReference type="NCBI Taxonomy" id="376703"/>
    <lineage>
        <taxon>Eukaryota</taxon>
        <taxon>Fungi</taxon>
        <taxon>Dikarya</taxon>
        <taxon>Basidiomycota</taxon>
        <taxon>Agaricomycotina</taxon>
        <taxon>Agaricomycetes</taxon>
        <taxon>Russulales</taxon>
        <taxon>Russulaceae</taxon>
        <taxon>Multifurca</taxon>
    </lineage>
</organism>
<feature type="region of interest" description="Disordered" evidence="1">
    <location>
        <begin position="318"/>
        <end position="343"/>
    </location>
</feature>
<keyword evidence="4" id="KW-1185">Reference proteome</keyword>
<feature type="transmembrane region" description="Helical" evidence="2">
    <location>
        <begin position="20"/>
        <end position="41"/>
    </location>
</feature>
<proteinExistence type="predicted"/>
<feature type="transmembrane region" description="Helical" evidence="2">
    <location>
        <begin position="158"/>
        <end position="178"/>
    </location>
</feature>
<dbReference type="Proteomes" id="UP001203297">
    <property type="component" value="Unassembled WGS sequence"/>
</dbReference>
<feature type="transmembrane region" description="Helical" evidence="2">
    <location>
        <begin position="118"/>
        <end position="138"/>
    </location>
</feature>
<keyword evidence="2" id="KW-1133">Transmembrane helix</keyword>
<sequence>MVNWHNPVIMLNELGALVKLIHVVDGIYLWEFICNLGFEWSLFRGRRQWRWTAALYIACRVATVSQVLSDLVGLNVTGQINCKLWMIFTLVFAYSATTLSLSLYALRSIAVWQRSLPVTVFSAAIVLTNVGAWIRRVVEANSEWEPLTQTCAWEGTRRALLNNGLLLATEVILFLLMAGGIYNRNPGPRAFKIMYREGLLWLVAAVLVQTVPVVFLILNLNDAMNIMFIIPSVICTSIGATRMYRTLSDRQAGNVLDFWETSRDETTGEIRFRRQTQFVTRTDGGHGVDTASTTALPMGRLVRTQQQPDERFVERFEARDIELDDDAESMRDGPKQEGESEET</sequence>
<evidence type="ECO:0000256" key="2">
    <source>
        <dbReference type="SAM" id="Phobius"/>
    </source>
</evidence>
<keyword evidence="2" id="KW-0472">Membrane</keyword>
<dbReference type="AlphaFoldDB" id="A0AAD4QJR2"/>
<evidence type="ECO:0000313" key="3">
    <source>
        <dbReference type="EMBL" id="KAI0298452.1"/>
    </source>
</evidence>
<evidence type="ECO:0000256" key="1">
    <source>
        <dbReference type="SAM" id="MobiDB-lite"/>
    </source>
</evidence>
<evidence type="ECO:0008006" key="5">
    <source>
        <dbReference type="Google" id="ProtNLM"/>
    </source>
</evidence>
<keyword evidence="2" id="KW-0812">Transmembrane</keyword>
<protein>
    <recommendedName>
        <fullName evidence="5">Transmembrane protein</fullName>
    </recommendedName>
</protein>
<feature type="transmembrane region" description="Helical" evidence="2">
    <location>
        <begin position="199"/>
        <end position="218"/>
    </location>
</feature>
<reference evidence="3" key="1">
    <citation type="journal article" date="2022" name="New Phytol.">
        <title>Evolutionary transition to the ectomycorrhizal habit in the genomes of a hyperdiverse lineage of mushroom-forming fungi.</title>
        <authorList>
            <person name="Looney B."/>
            <person name="Miyauchi S."/>
            <person name="Morin E."/>
            <person name="Drula E."/>
            <person name="Courty P.E."/>
            <person name="Kohler A."/>
            <person name="Kuo A."/>
            <person name="LaButti K."/>
            <person name="Pangilinan J."/>
            <person name="Lipzen A."/>
            <person name="Riley R."/>
            <person name="Andreopoulos W."/>
            <person name="He G."/>
            <person name="Johnson J."/>
            <person name="Nolan M."/>
            <person name="Tritt A."/>
            <person name="Barry K.W."/>
            <person name="Grigoriev I.V."/>
            <person name="Nagy L.G."/>
            <person name="Hibbett D."/>
            <person name="Henrissat B."/>
            <person name="Matheny P.B."/>
            <person name="Labbe J."/>
            <person name="Martin F.M."/>
        </authorList>
    </citation>
    <scope>NUCLEOTIDE SEQUENCE</scope>
    <source>
        <strain evidence="3">BPL690</strain>
    </source>
</reference>
<comment type="caution">
    <text evidence="3">The sequence shown here is derived from an EMBL/GenBank/DDBJ whole genome shotgun (WGS) entry which is preliminary data.</text>
</comment>
<feature type="compositionally biased region" description="Basic and acidic residues" evidence="1">
    <location>
        <begin position="328"/>
        <end position="343"/>
    </location>
</feature>